<dbReference type="SMART" id="SM00382">
    <property type="entry name" value="AAA"/>
    <property type="match status" value="1"/>
</dbReference>
<dbReference type="SUPFAM" id="SSF52540">
    <property type="entry name" value="P-loop containing nucleoside triphosphate hydrolases"/>
    <property type="match status" value="1"/>
</dbReference>
<keyword evidence="3" id="KW-0547">Nucleotide-binding</keyword>
<dbReference type="InterPro" id="IPR047641">
    <property type="entry name" value="ABC_transpr_MalK/UgpC-like"/>
</dbReference>
<comment type="similarity">
    <text evidence="1">Belongs to the ABC transporter superfamily.</text>
</comment>
<evidence type="ECO:0000256" key="4">
    <source>
        <dbReference type="ARBA" id="ARBA00022840"/>
    </source>
</evidence>
<dbReference type="PROSITE" id="PS00211">
    <property type="entry name" value="ABC_TRANSPORTER_1"/>
    <property type="match status" value="1"/>
</dbReference>
<dbReference type="GO" id="GO:0008643">
    <property type="term" value="P:carbohydrate transport"/>
    <property type="evidence" value="ECO:0007669"/>
    <property type="project" value="InterPro"/>
</dbReference>
<dbReference type="InterPro" id="IPR027417">
    <property type="entry name" value="P-loop_NTPase"/>
</dbReference>
<reference evidence="6 7" key="1">
    <citation type="submission" date="2017-05" db="EMBL/GenBank/DDBJ databases">
        <authorList>
            <person name="Varghese N."/>
            <person name="Submissions S."/>
        </authorList>
    </citation>
    <scope>NUCLEOTIDE SEQUENCE [LARGE SCALE GENOMIC DNA]</scope>
    <source>
        <strain evidence="6 7">DSM 29506</strain>
    </source>
</reference>
<evidence type="ECO:0000256" key="2">
    <source>
        <dbReference type="ARBA" id="ARBA00022448"/>
    </source>
</evidence>
<dbReference type="Gene3D" id="3.40.50.300">
    <property type="entry name" value="P-loop containing nucleotide triphosphate hydrolases"/>
    <property type="match status" value="1"/>
</dbReference>
<dbReference type="InterPro" id="IPR017871">
    <property type="entry name" value="ABC_transporter-like_CS"/>
</dbReference>
<dbReference type="InterPro" id="IPR008995">
    <property type="entry name" value="Mo/tungstate-bd_C_term_dom"/>
</dbReference>
<dbReference type="GO" id="GO:0140359">
    <property type="term" value="F:ABC-type transporter activity"/>
    <property type="evidence" value="ECO:0007669"/>
    <property type="project" value="InterPro"/>
</dbReference>
<keyword evidence="4 6" id="KW-0067">ATP-binding</keyword>
<protein>
    <submittedName>
        <fullName evidence="6">Carbohydrate ABC transporter ATP-binding protein, CUT1 family</fullName>
    </submittedName>
</protein>
<keyword evidence="7" id="KW-1185">Reference proteome</keyword>
<gene>
    <name evidence="6" type="ORF">SAMN06265173_1377</name>
</gene>
<proteinExistence type="inferred from homology"/>
<dbReference type="AlphaFoldDB" id="A0A521FMT4"/>
<dbReference type="Gene3D" id="2.40.50.140">
    <property type="entry name" value="Nucleic acid-binding proteins"/>
    <property type="match status" value="1"/>
</dbReference>
<sequence>MMAHVSIQNLKKSYDDVQTLHGLDLTFEKGEFVVIVGPSGCGKSTLLRMIAGLEDITSGQIALDGQVVNTVDAAQRGCAMVFQNYALYPHMTVADNIGYPLKLAKVKRDERNRRVREAAEVLGLTPYLDRRPKQLSGGQRQRVAMGRAIVRQPKLFLFDEPLSNLDAKMRVQMRIELRRLHRSLSATSVLVTHDQVEAMTMADRLVVMNGGRIEQIGTPSQVYARPASTFVAGFLGSPAMNLFSARAGDGSVIFADIHPDVPLNSQLPMTKGQSFTLGVRPEDMTVSAPNQPGLPAVVDLIEDLGGLRIAHCRMDEVFASAVLARDSQVREGDKVSLRPDPSRLHAFSLETGKRIATNQNVEAGALAFTDTRS</sequence>
<dbReference type="InterPro" id="IPR003439">
    <property type="entry name" value="ABC_transporter-like_ATP-bd"/>
</dbReference>
<dbReference type="PROSITE" id="PS50893">
    <property type="entry name" value="ABC_TRANSPORTER_2"/>
    <property type="match status" value="1"/>
</dbReference>
<evidence type="ECO:0000256" key="1">
    <source>
        <dbReference type="ARBA" id="ARBA00005417"/>
    </source>
</evidence>
<organism evidence="6 7">
    <name type="scientific">Thalassovita litoralis</name>
    <dbReference type="NCBI Taxonomy" id="1010611"/>
    <lineage>
        <taxon>Bacteria</taxon>
        <taxon>Pseudomonadati</taxon>
        <taxon>Pseudomonadota</taxon>
        <taxon>Alphaproteobacteria</taxon>
        <taxon>Rhodobacterales</taxon>
        <taxon>Roseobacteraceae</taxon>
        <taxon>Thalassovita</taxon>
    </lineage>
</organism>
<dbReference type="PANTHER" id="PTHR43875">
    <property type="entry name" value="MALTODEXTRIN IMPORT ATP-BINDING PROTEIN MSMX"/>
    <property type="match status" value="1"/>
</dbReference>
<evidence type="ECO:0000259" key="5">
    <source>
        <dbReference type="PROSITE" id="PS50893"/>
    </source>
</evidence>
<dbReference type="InterPro" id="IPR013611">
    <property type="entry name" value="Transp-assoc_OB_typ2"/>
</dbReference>
<dbReference type="GO" id="GO:0005524">
    <property type="term" value="F:ATP binding"/>
    <property type="evidence" value="ECO:0007669"/>
    <property type="project" value="UniProtKB-KW"/>
</dbReference>
<evidence type="ECO:0000256" key="3">
    <source>
        <dbReference type="ARBA" id="ARBA00022741"/>
    </source>
</evidence>
<dbReference type="InterPro" id="IPR012340">
    <property type="entry name" value="NA-bd_OB-fold"/>
</dbReference>
<dbReference type="GO" id="GO:0016887">
    <property type="term" value="F:ATP hydrolysis activity"/>
    <property type="evidence" value="ECO:0007669"/>
    <property type="project" value="InterPro"/>
</dbReference>
<dbReference type="Pfam" id="PF08402">
    <property type="entry name" value="TOBE_2"/>
    <property type="match status" value="1"/>
</dbReference>
<feature type="domain" description="ABC transporter" evidence="5">
    <location>
        <begin position="5"/>
        <end position="235"/>
    </location>
</feature>
<dbReference type="GO" id="GO:0055052">
    <property type="term" value="C:ATP-binding cassette (ABC) transporter complex, substrate-binding subunit-containing"/>
    <property type="evidence" value="ECO:0007669"/>
    <property type="project" value="TreeGrafter"/>
</dbReference>
<dbReference type="EMBL" id="FXTO01000037">
    <property type="protein sequence ID" value="SMO97533.1"/>
    <property type="molecule type" value="Genomic_DNA"/>
</dbReference>
<dbReference type="InterPro" id="IPR015855">
    <property type="entry name" value="ABC_transpr_MalK-like"/>
</dbReference>
<dbReference type="Pfam" id="PF00005">
    <property type="entry name" value="ABC_tran"/>
    <property type="match status" value="1"/>
</dbReference>
<dbReference type="Proteomes" id="UP000316030">
    <property type="component" value="Unassembled WGS sequence"/>
</dbReference>
<evidence type="ECO:0000313" key="7">
    <source>
        <dbReference type="Proteomes" id="UP000316030"/>
    </source>
</evidence>
<dbReference type="FunFam" id="3.40.50.300:FF:000042">
    <property type="entry name" value="Maltose/maltodextrin ABC transporter, ATP-binding protein"/>
    <property type="match status" value="1"/>
</dbReference>
<keyword evidence="2" id="KW-0813">Transport</keyword>
<dbReference type="InterPro" id="IPR003593">
    <property type="entry name" value="AAA+_ATPase"/>
</dbReference>
<name>A0A521FMT4_9RHOB</name>
<dbReference type="PANTHER" id="PTHR43875:SF1">
    <property type="entry name" value="OSMOPROTECTIVE COMPOUNDS UPTAKE ATP-BINDING PROTEIN GGTA"/>
    <property type="match status" value="1"/>
</dbReference>
<dbReference type="NCBIfam" id="NF008653">
    <property type="entry name" value="PRK11650.1"/>
    <property type="match status" value="1"/>
</dbReference>
<evidence type="ECO:0000313" key="6">
    <source>
        <dbReference type="EMBL" id="SMO97533.1"/>
    </source>
</evidence>
<dbReference type="Gene3D" id="2.40.50.100">
    <property type="match status" value="1"/>
</dbReference>
<dbReference type="SUPFAM" id="SSF50331">
    <property type="entry name" value="MOP-like"/>
    <property type="match status" value="1"/>
</dbReference>
<accession>A0A521FMT4</accession>
<dbReference type="CDD" id="cd03301">
    <property type="entry name" value="ABC_MalK_N"/>
    <property type="match status" value="1"/>
</dbReference>